<dbReference type="AlphaFoldDB" id="A0A9D2UHJ0"/>
<evidence type="ECO:0000313" key="10">
    <source>
        <dbReference type="EMBL" id="HJD52443.1"/>
    </source>
</evidence>
<protein>
    <submittedName>
        <fullName evidence="10">Rhomboid family intramembrane serine protease</fullName>
    </submittedName>
</protein>
<dbReference type="SUPFAM" id="SSF144091">
    <property type="entry name" value="Rhomboid-like"/>
    <property type="match status" value="1"/>
</dbReference>
<evidence type="ECO:0000256" key="6">
    <source>
        <dbReference type="ARBA" id="ARBA00023136"/>
    </source>
</evidence>
<reference evidence="10" key="1">
    <citation type="journal article" date="2021" name="PeerJ">
        <title>Extensive microbial diversity within the chicken gut microbiome revealed by metagenomics and culture.</title>
        <authorList>
            <person name="Gilroy R."/>
            <person name="Ravi A."/>
            <person name="Getino M."/>
            <person name="Pursley I."/>
            <person name="Horton D.L."/>
            <person name="Alikhan N.F."/>
            <person name="Baker D."/>
            <person name="Gharbi K."/>
            <person name="Hall N."/>
            <person name="Watson M."/>
            <person name="Adriaenssens E.M."/>
            <person name="Foster-Nyarko E."/>
            <person name="Jarju S."/>
            <person name="Secka A."/>
            <person name="Antonio M."/>
            <person name="Oren A."/>
            <person name="Chaudhuri R.R."/>
            <person name="La Ragione R."/>
            <person name="Hildebrand F."/>
            <person name="Pallen M.J."/>
        </authorList>
    </citation>
    <scope>NUCLEOTIDE SEQUENCE</scope>
    <source>
        <strain evidence="10">MalCec1-1739</strain>
    </source>
</reference>
<dbReference type="PANTHER" id="PTHR43731:SF14">
    <property type="entry name" value="PRESENILIN-ASSOCIATED RHOMBOID-LIKE PROTEIN, MITOCHONDRIAL"/>
    <property type="match status" value="1"/>
</dbReference>
<dbReference type="InterPro" id="IPR050925">
    <property type="entry name" value="Rhomboid_protease_S54"/>
</dbReference>
<dbReference type="InterPro" id="IPR035952">
    <property type="entry name" value="Rhomboid-like_sf"/>
</dbReference>
<dbReference type="Pfam" id="PF20216">
    <property type="entry name" value="DUF6576"/>
    <property type="match status" value="1"/>
</dbReference>
<feature type="transmembrane region" description="Helical" evidence="7">
    <location>
        <begin position="179"/>
        <end position="197"/>
    </location>
</feature>
<evidence type="ECO:0000256" key="5">
    <source>
        <dbReference type="ARBA" id="ARBA00022989"/>
    </source>
</evidence>
<accession>A0A9D2UHJ0</accession>
<keyword evidence="4" id="KW-0378">Hydrolase</keyword>
<comment type="subcellular location">
    <subcellularLocation>
        <location evidence="1">Membrane</location>
        <topology evidence="1">Multi-pass membrane protein</topology>
    </subcellularLocation>
</comment>
<dbReference type="Proteomes" id="UP000787625">
    <property type="component" value="Unassembled WGS sequence"/>
</dbReference>
<evidence type="ECO:0000256" key="4">
    <source>
        <dbReference type="ARBA" id="ARBA00022801"/>
    </source>
</evidence>
<feature type="transmembrane region" description="Helical" evidence="7">
    <location>
        <begin position="94"/>
        <end position="115"/>
    </location>
</feature>
<gene>
    <name evidence="10" type="ORF">IAA93_01765</name>
</gene>
<name>A0A9D2UHJ0_9BACT</name>
<evidence type="ECO:0000256" key="1">
    <source>
        <dbReference type="ARBA" id="ARBA00004141"/>
    </source>
</evidence>
<proteinExistence type="inferred from homology"/>
<keyword evidence="10" id="KW-0645">Protease</keyword>
<dbReference type="GO" id="GO:0006508">
    <property type="term" value="P:proteolysis"/>
    <property type="evidence" value="ECO:0007669"/>
    <property type="project" value="UniProtKB-KW"/>
</dbReference>
<evidence type="ECO:0000256" key="2">
    <source>
        <dbReference type="ARBA" id="ARBA00009045"/>
    </source>
</evidence>
<dbReference type="InterPro" id="IPR046483">
    <property type="entry name" value="DUF6576"/>
</dbReference>
<feature type="domain" description="Peptidase S54 rhomboid" evidence="8">
    <location>
        <begin position="50"/>
        <end position="194"/>
    </location>
</feature>
<evidence type="ECO:0000313" key="11">
    <source>
        <dbReference type="Proteomes" id="UP000787625"/>
    </source>
</evidence>
<sequence length="294" mass="33586">MKKTLIYINVVIFGLLFLTSLVFKLCQLDGYGEVLSWVACPSDLSALATRPWTVVTYMFADNDLLNTLFNLLCLYWVGEMFYQVYSSRQLVGMYVFGGLCGALLYVVASNLFPYMRDMAGVHYLMGASASMLSLMGALLYKIPNVELRFFIIGRLKFKWVALAFIVIDILFLLEAPGRNFAHIGGFASGLLFAWQFDKGRDITEWINKVIDFLATAFRPVAAFVMSLPSRVKGRKQRIKVHYYDSSKAADYDYNIKRKSQQEEIDRILDKIKQSGYSSLTKEEKQRLFDAGRKD</sequence>
<evidence type="ECO:0000259" key="8">
    <source>
        <dbReference type="Pfam" id="PF01694"/>
    </source>
</evidence>
<comment type="caution">
    <text evidence="10">The sequence shown here is derived from an EMBL/GenBank/DDBJ whole genome shotgun (WGS) entry which is preliminary data.</text>
</comment>
<dbReference type="Gene3D" id="1.20.1540.10">
    <property type="entry name" value="Rhomboid-like"/>
    <property type="match status" value="1"/>
</dbReference>
<feature type="transmembrane region" description="Helical" evidence="7">
    <location>
        <begin position="209"/>
        <end position="227"/>
    </location>
</feature>
<keyword evidence="5 7" id="KW-1133">Transmembrane helix</keyword>
<keyword evidence="6 7" id="KW-0472">Membrane</keyword>
<reference evidence="10" key="2">
    <citation type="submission" date="2021-04" db="EMBL/GenBank/DDBJ databases">
        <authorList>
            <person name="Gilroy R."/>
        </authorList>
    </citation>
    <scope>NUCLEOTIDE SEQUENCE</scope>
    <source>
        <strain evidence="10">MalCec1-1739</strain>
    </source>
</reference>
<feature type="transmembrane region" description="Helical" evidence="7">
    <location>
        <begin position="5"/>
        <end position="23"/>
    </location>
</feature>
<dbReference type="EMBL" id="DWUP01000034">
    <property type="protein sequence ID" value="HJD52443.1"/>
    <property type="molecule type" value="Genomic_DNA"/>
</dbReference>
<dbReference type="GO" id="GO:0016020">
    <property type="term" value="C:membrane"/>
    <property type="evidence" value="ECO:0007669"/>
    <property type="project" value="UniProtKB-SubCell"/>
</dbReference>
<feature type="transmembrane region" description="Helical" evidence="7">
    <location>
        <begin position="155"/>
        <end position="173"/>
    </location>
</feature>
<keyword evidence="3 7" id="KW-0812">Transmembrane</keyword>
<evidence type="ECO:0000259" key="9">
    <source>
        <dbReference type="Pfam" id="PF20216"/>
    </source>
</evidence>
<dbReference type="GO" id="GO:0004252">
    <property type="term" value="F:serine-type endopeptidase activity"/>
    <property type="evidence" value="ECO:0007669"/>
    <property type="project" value="InterPro"/>
</dbReference>
<comment type="similarity">
    <text evidence="2">Belongs to the peptidase S54 family.</text>
</comment>
<feature type="domain" description="DUF6576" evidence="9">
    <location>
        <begin position="250"/>
        <end position="287"/>
    </location>
</feature>
<dbReference type="PANTHER" id="PTHR43731">
    <property type="entry name" value="RHOMBOID PROTEASE"/>
    <property type="match status" value="1"/>
</dbReference>
<evidence type="ECO:0000256" key="7">
    <source>
        <dbReference type="SAM" id="Phobius"/>
    </source>
</evidence>
<dbReference type="Pfam" id="PF01694">
    <property type="entry name" value="Rhomboid"/>
    <property type="match status" value="1"/>
</dbReference>
<evidence type="ECO:0000256" key="3">
    <source>
        <dbReference type="ARBA" id="ARBA00022692"/>
    </source>
</evidence>
<dbReference type="InterPro" id="IPR022764">
    <property type="entry name" value="Peptidase_S54_rhomboid_dom"/>
</dbReference>
<organism evidence="10 11">
    <name type="scientific">Candidatus Avibacteroides avistercoris</name>
    <dbReference type="NCBI Taxonomy" id="2840690"/>
    <lineage>
        <taxon>Bacteria</taxon>
        <taxon>Pseudomonadati</taxon>
        <taxon>Bacteroidota</taxon>
        <taxon>Bacteroidia</taxon>
        <taxon>Bacteroidales</taxon>
        <taxon>Bacteroidaceae</taxon>
        <taxon>Bacteroidaceae incertae sedis</taxon>
        <taxon>Candidatus Avibacteroides</taxon>
    </lineage>
</organism>
<feature type="transmembrane region" description="Helical" evidence="7">
    <location>
        <begin position="121"/>
        <end position="143"/>
    </location>
</feature>